<keyword evidence="5" id="KW-1185">Reference proteome</keyword>
<feature type="region of interest" description="Disordered" evidence="3">
    <location>
        <begin position="22"/>
        <end position="65"/>
    </location>
</feature>
<dbReference type="PANTHER" id="PTHR11941:SF75">
    <property type="entry name" value="ENOYL-COA HYDRATASE_ISOMERASE FAMILY PROTEIN"/>
    <property type="match status" value="1"/>
</dbReference>
<gene>
    <name evidence="4" type="ORF">THAOC_35140</name>
</gene>
<dbReference type="OMA" id="SIVCTNP"/>
<name>K0R1D5_THAOC</name>
<dbReference type="eggNOG" id="ENOG502SA6Y">
    <property type="taxonomic scope" value="Eukaryota"/>
</dbReference>
<organism evidence="4 5">
    <name type="scientific">Thalassiosira oceanica</name>
    <name type="common">Marine diatom</name>
    <dbReference type="NCBI Taxonomy" id="159749"/>
    <lineage>
        <taxon>Eukaryota</taxon>
        <taxon>Sar</taxon>
        <taxon>Stramenopiles</taxon>
        <taxon>Ochrophyta</taxon>
        <taxon>Bacillariophyta</taxon>
        <taxon>Coscinodiscophyceae</taxon>
        <taxon>Thalassiosirophycidae</taxon>
        <taxon>Thalassiosirales</taxon>
        <taxon>Thalassiosiraceae</taxon>
        <taxon>Thalassiosira</taxon>
    </lineage>
</organism>
<dbReference type="PROSITE" id="PS00166">
    <property type="entry name" value="ENOYL_COA_HYDRATASE"/>
    <property type="match status" value="1"/>
</dbReference>
<dbReference type="PANTHER" id="PTHR11941">
    <property type="entry name" value="ENOYL-COA HYDRATASE-RELATED"/>
    <property type="match status" value="1"/>
</dbReference>
<comment type="similarity">
    <text evidence="1 2">Belongs to the enoyl-CoA hydratase/isomerase family.</text>
</comment>
<accession>K0R1D5</accession>
<dbReference type="AlphaFoldDB" id="K0R1D5"/>
<dbReference type="Proteomes" id="UP000266841">
    <property type="component" value="Unassembled WGS sequence"/>
</dbReference>
<evidence type="ECO:0000313" key="4">
    <source>
        <dbReference type="EMBL" id="EJK46203.1"/>
    </source>
</evidence>
<dbReference type="GO" id="GO:0004165">
    <property type="term" value="F:delta(3)-delta(2)-enoyl-CoA isomerase activity"/>
    <property type="evidence" value="ECO:0007669"/>
    <property type="project" value="TreeGrafter"/>
</dbReference>
<protein>
    <submittedName>
        <fullName evidence="4">Uncharacterized protein</fullName>
    </submittedName>
</protein>
<dbReference type="GO" id="GO:0006635">
    <property type="term" value="P:fatty acid beta-oxidation"/>
    <property type="evidence" value="ECO:0007669"/>
    <property type="project" value="TreeGrafter"/>
</dbReference>
<reference evidence="4 5" key="1">
    <citation type="journal article" date="2012" name="Genome Biol.">
        <title>Genome and low-iron response of an oceanic diatom adapted to chronic iron limitation.</title>
        <authorList>
            <person name="Lommer M."/>
            <person name="Specht M."/>
            <person name="Roy A.S."/>
            <person name="Kraemer L."/>
            <person name="Andreson R."/>
            <person name="Gutowska M.A."/>
            <person name="Wolf J."/>
            <person name="Bergner S.V."/>
            <person name="Schilhabel M.B."/>
            <person name="Klostermeier U.C."/>
            <person name="Beiko R.G."/>
            <person name="Rosenstiel P."/>
            <person name="Hippler M."/>
            <person name="Laroche J."/>
        </authorList>
    </citation>
    <scope>NUCLEOTIDE SEQUENCE [LARGE SCALE GENOMIC DNA]</scope>
    <source>
        <strain evidence="4 5">CCMP1005</strain>
    </source>
</reference>
<sequence>GHEKQHDDAHLGHVAQRRLFGLAADGVHDDPRGDEGDDARLADVGQSQGQDGRDSEQEAHSSASGLMGREILFSKDGVHLYATDVEEGGGTVLTLALNRHGEKNVINPAHTSAIVSALDVADAHPRLRDTNDKAMIVTGLSLDDGASSSDPRPPPPKFFCNGLDLDWMMKNGDSVPSMIESFCSGVLARILVLPYPTVAALNGHAIGAGLFIALACDYRVMRTARGFVQWPEARLGMRLSKGFAELSKAKVVGGGVGGGAADRDVLREGILTARRYGSRDALEAGLIDGECPVEELYGRAFELARGKLPESGLGLDNFDPKAYSQMKVEMYTDAYRALRFGKVEDVPMSRI</sequence>
<dbReference type="Gene3D" id="3.90.226.10">
    <property type="entry name" value="2-enoyl-CoA Hydratase, Chain A, domain 1"/>
    <property type="match status" value="1"/>
</dbReference>
<dbReference type="SUPFAM" id="SSF52096">
    <property type="entry name" value="ClpP/crotonase"/>
    <property type="match status" value="1"/>
</dbReference>
<evidence type="ECO:0000313" key="5">
    <source>
        <dbReference type="Proteomes" id="UP000266841"/>
    </source>
</evidence>
<feature type="non-terminal residue" evidence="4">
    <location>
        <position position="1"/>
    </location>
</feature>
<feature type="compositionally biased region" description="Basic and acidic residues" evidence="3">
    <location>
        <begin position="26"/>
        <end position="41"/>
    </location>
</feature>
<dbReference type="InterPro" id="IPR001753">
    <property type="entry name" value="Enoyl-CoA_hydra/iso"/>
</dbReference>
<evidence type="ECO:0000256" key="1">
    <source>
        <dbReference type="ARBA" id="ARBA00005254"/>
    </source>
</evidence>
<dbReference type="Pfam" id="PF00378">
    <property type="entry name" value="ECH_1"/>
    <property type="match status" value="1"/>
</dbReference>
<dbReference type="GO" id="GO:0005777">
    <property type="term" value="C:peroxisome"/>
    <property type="evidence" value="ECO:0007669"/>
    <property type="project" value="TreeGrafter"/>
</dbReference>
<dbReference type="CDD" id="cd06558">
    <property type="entry name" value="crotonase-like"/>
    <property type="match status" value="1"/>
</dbReference>
<dbReference type="EMBL" id="AGNL01047903">
    <property type="protein sequence ID" value="EJK46203.1"/>
    <property type="molecule type" value="Genomic_DNA"/>
</dbReference>
<comment type="caution">
    <text evidence="4">The sequence shown here is derived from an EMBL/GenBank/DDBJ whole genome shotgun (WGS) entry which is preliminary data.</text>
</comment>
<evidence type="ECO:0000256" key="3">
    <source>
        <dbReference type="SAM" id="MobiDB-lite"/>
    </source>
</evidence>
<dbReference type="OrthoDB" id="37539at2759"/>
<proteinExistence type="inferred from homology"/>
<evidence type="ECO:0000256" key="2">
    <source>
        <dbReference type="RuleBase" id="RU003707"/>
    </source>
</evidence>
<dbReference type="InterPro" id="IPR018376">
    <property type="entry name" value="Enoyl-CoA_hyd/isom_CS"/>
</dbReference>
<dbReference type="InterPro" id="IPR029045">
    <property type="entry name" value="ClpP/crotonase-like_dom_sf"/>
</dbReference>